<dbReference type="EMBL" id="JAVDPW010000014">
    <property type="protein sequence ID" value="MDR6293787.1"/>
    <property type="molecule type" value="Genomic_DNA"/>
</dbReference>
<comment type="subcellular location">
    <subcellularLocation>
        <location evidence="1">Cell membrane</location>
        <topology evidence="1">Multi-pass membrane protein</topology>
    </subcellularLocation>
</comment>
<feature type="transmembrane region" description="Helical" evidence="6">
    <location>
        <begin position="105"/>
        <end position="126"/>
    </location>
</feature>
<dbReference type="RefSeq" id="WP_309801045.1">
    <property type="nucleotide sequence ID" value="NZ_JAVDPW010000014.1"/>
</dbReference>
<feature type="transmembrane region" description="Helical" evidence="6">
    <location>
        <begin position="59"/>
        <end position="85"/>
    </location>
</feature>
<organism evidence="8 9">
    <name type="scientific">Inquilinus ginsengisoli</name>
    <dbReference type="NCBI Taxonomy" id="363840"/>
    <lineage>
        <taxon>Bacteria</taxon>
        <taxon>Pseudomonadati</taxon>
        <taxon>Pseudomonadota</taxon>
        <taxon>Alphaproteobacteria</taxon>
        <taxon>Rhodospirillales</taxon>
        <taxon>Rhodospirillaceae</taxon>
        <taxon>Inquilinus</taxon>
    </lineage>
</organism>
<evidence type="ECO:0000259" key="7">
    <source>
        <dbReference type="Pfam" id="PF12696"/>
    </source>
</evidence>
<dbReference type="InterPro" id="IPR032689">
    <property type="entry name" value="TraG-D_C"/>
</dbReference>
<reference evidence="8 9" key="1">
    <citation type="submission" date="2023-07" db="EMBL/GenBank/DDBJ databases">
        <title>Sorghum-associated microbial communities from plants grown in Nebraska, USA.</title>
        <authorList>
            <person name="Schachtman D."/>
        </authorList>
    </citation>
    <scope>NUCLEOTIDE SEQUENCE [LARGE SCALE GENOMIC DNA]</scope>
    <source>
        <strain evidence="8 9">584</strain>
    </source>
</reference>
<evidence type="ECO:0000256" key="2">
    <source>
        <dbReference type="ARBA" id="ARBA00022475"/>
    </source>
</evidence>
<dbReference type="Pfam" id="PF12696">
    <property type="entry name" value="TraG-D_C"/>
    <property type="match status" value="1"/>
</dbReference>
<sequence length="587" mass="64554">MMDGFVFRLQQAGDAMWIGVLRWGYPDFPLWVLGLVALSILLGWPGARPHDEKASHHTLWWRVRIAALGAAILGIAFAALYRMLAYRVLAPDAAAALIGAIIDRWWILALAVPALAVMLRVGFVRYGRPWISARLRDARVRQRTEVLSDIRDEVGRWDAVKFDPRSFYRSGQVFTAINDNMDPVQIPLATFLETNKCVIGATRYGKGVTFQSWADQAIMRGDAVWMIDPKGDDFLPAIMRARAKDLGRPFVMIDLRDDGFGTWSPLEHGTLEERRTRMVELLNLAETGTNADHYKILAAGKLLEAMEKSTRSSLAGILAELGKLDLTEKEDEALASPREKLRRLSKRRGLTPRSGRGLNTEDALTNSAIVYIVGSLSDADIKLATRLILRELVDTATRLKKQRTAPLSIFVDELRFLASDTITGALATALGADINITVAFQSFGDMVKPDDVRLDGDAILQSVLTNCQLKLIFGGTDAATAEWVAKASGTVRKRVAKMERTKVGALGGEVWEDQRMLGEEEEALIPENVTLTLPRGRAVMFQPGQLATVVQVAPIRTPETEAVVEAKLQGLGLSAPAAAPQLEAPNP</sequence>
<dbReference type="InterPro" id="IPR051539">
    <property type="entry name" value="T4SS-coupling_protein"/>
</dbReference>
<proteinExistence type="predicted"/>
<dbReference type="PANTHER" id="PTHR37937:SF1">
    <property type="entry name" value="CONJUGATIVE TRANSFER: DNA TRANSPORT"/>
    <property type="match status" value="1"/>
</dbReference>
<evidence type="ECO:0000313" key="9">
    <source>
        <dbReference type="Proteomes" id="UP001262410"/>
    </source>
</evidence>
<keyword evidence="5 6" id="KW-0472">Membrane</keyword>
<gene>
    <name evidence="8" type="ORF">E9232_006340</name>
</gene>
<feature type="transmembrane region" description="Helical" evidence="6">
    <location>
        <begin position="28"/>
        <end position="47"/>
    </location>
</feature>
<comment type="caution">
    <text evidence="8">The sequence shown here is derived from an EMBL/GenBank/DDBJ whole genome shotgun (WGS) entry which is preliminary data.</text>
</comment>
<feature type="domain" description="TraD/TraG TraM recognition site" evidence="7">
    <location>
        <begin position="406"/>
        <end position="506"/>
    </location>
</feature>
<evidence type="ECO:0000256" key="3">
    <source>
        <dbReference type="ARBA" id="ARBA00022692"/>
    </source>
</evidence>
<evidence type="ECO:0000256" key="4">
    <source>
        <dbReference type="ARBA" id="ARBA00022989"/>
    </source>
</evidence>
<accession>A0ABU1JZT4</accession>
<evidence type="ECO:0000256" key="1">
    <source>
        <dbReference type="ARBA" id="ARBA00004651"/>
    </source>
</evidence>
<keyword evidence="2" id="KW-1003">Cell membrane</keyword>
<evidence type="ECO:0000313" key="8">
    <source>
        <dbReference type="EMBL" id="MDR6293787.1"/>
    </source>
</evidence>
<evidence type="ECO:0000256" key="5">
    <source>
        <dbReference type="ARBA" id="ARBA00023136"/>
    </source>
</evidence>
<protein>
    <recommendedName>
        <fullName evidence="7">TraD/TraG TraM recognition site domain-containing protein</fullName>
    </recommendedName>
</protein>
<dbReference type="SUPFAM" id="SSF52540">
    <property type="entry name" value="P-loop containing nucleoside triphosphate hydrolases"/>
    <property type="match status" value="1"/>
</dbReference>
<name>A0ABU1JZT4_9PROT</name>
<keyword evidence="4 6" id="KW-1133">Transmembrane helix</keyword>
<keyword evidence="9" id="KW-1185">Reference proteome</keyword>
<dbReference type="CDD" id="cd01127">
    <property type="entry name" value="TrwB_TraG_TraD_VirD4"/>
    <property type="match status" value="2"/>
</dbReference>
<dbReference type="Proteomes" id="UP001262410">
    <property type="component" value="Unassembled WGS sequence"/>
</dbReference>
<dbReference type="PANTHER" id="PTHR37937">
    <property type="entry name" value="CONJUGATIVE TRANSFER: DNA TRANSPORT"/>
    <property type="match status" value="1"/>
</dbReference>
<evidence type="ECO:0000256" key="6">
    <source>
        <dbReference type="SAM" id="Phobius"/>
    </source>
</evidence>
<dbReference type="InterPro" id="IPR027417">
    <property type="entry name" value="P-loop_NTPase"/>
</dbReference>
<dbReference type="Gene3D" id="3.40.50.300">
    <property type="entry name" value="P-loop containing nucleotide triphosphate hydrolases"/>
    <property type="match status" value="2"/>
</dbReference>
<keyword evidence="3 6" id="KW-0812">Transmembrane</keyword>